<dbReference type="OrthoDB" id="9802510at2"/>
<keyword evidence="2" id="KW-0560">Oxidoreductase</keyword>
<dbReference type="Gene3D" id="3.40.109.10">
    <property type="entry name" value="NADH Oxidase"/>
    <property type="match status" value="1"/>
</dbReference>
<comment type="caution">
    <text evidence="4">The sequence shown here is derived from an EMBL/GenBank/DDBJ whole genome shotgun (WGS) entry which is preliminary data.</text>
</comment>
<reference evidence="4 5" key="1">
    <citation type="submission" date="2006-11" db="EMBL/GenBank/DDBJ databases">
        <authorList>
            <person name="Giovannoni S."/>
            <person name="Vergin K."/>
            <person name="Ferriera S."/>
            <person name="Johnson J."/>
            <person name="Kravitz S."/>
            <person name="Beeson K."/>
            <person name="Sutton G."/>
            <person name="Rogers Y.-H."/>
            <person name="Friedman R."/>
            <person name="Frazier M."/>
            <person name="Venter J.C."/>
        </authorList>
    </citation>
    <scope>NUCLEOTIDE SEQUENCE [LARGE SCALE GENOMIC DNA]</scope>
    <source>
        <strain evidence="4 5">HTCC2181</strain>
    </source>
</reference>
<dbReference type="Pfam" id="PF00881">
    <property type="entry name" value="Nitroreductase"/>
    <property type="match status" value="1"/>
</dbReference>
<dbReference type="PANTHER" id="PTHR43673:SF10">
    <property type="entry name" value="NADH DEHYDROGENASE_NAD(P)H NITROREDUCTASE XCC3605-RELATED"/>
    <property type="match status" value="1"/>
</dbReference>
<evidence type="ECO:0000256" key="1">
    <source>
        <dbReference type="ARBA" id="ARBA00007118"/>
    </source>
</evidence>
<dbReference type="InterPro" id="IPR029479">
    <property type="entry name" value="Nitroreductase"/>
</dbReference>
<name>A0P7K9_9PROT</name>
<dbReference type="PANTHER" id="PTHR43673">
    <property type="entry name" value="NAD(P)H NITROREDUCTASE YDGI-RELATED"/>
    <property type="match status" value="1"/>
</dbReference>
<sequence>MQKLAITKTPISDVIAKRWSPRAFDPDFILMPEMIYSLFEAARWAPSCFGDQPWKFILFNKEDATSFSKALNCLSVGNQNWAMDASILTLVCARKNFHHNGEPNRFNQYDAGAAAENFCLQASAMNLNAHQMGGFDTVKARDLALIPNDVDILSFIAVGKILEESKITESQMEREVAPRKRKPLEEVYNINTWK</sequence>
<protein>
    <submittedName>
        <fullName evidence="4">Nitroreductase family protein, putative</fullName>
    </submittedName>
</protein>
<accession>A0P7K9</accession>
<dbReference type="AlphaFoldDB" id="A0P7K9"/>
<dbReference type="Proteomes" id="UP000054262">
    <property type="component" value="Unassembled WGS sequence"/>
</dbReference>
<dbReference type="GO" id="GO:0016491">
    <property type="term" value="F:oxidoreductase activity"/>
    <property type="evidence" value="ECO:0007669"/>
    <property type="project" value="UniProtKB-KW"/>
</dbReference>
<dbReference type="CDD" id="cd02138">
    <property type="entry name" value="TdsD-like"/>
    <property type="match status" value="1"/>
</dbReference>
<evidence type="ECO:0000259" key="3">
    <source>
        <dbReference type="Pfam" id="PF00881"/>
    </source>
</evidence>
<dbReference type="InterPro" id="IPR000415">
    <property type="entry name" value="Nitroreductase-like"/>
</dbReference>
<evidence type="ECO:0000313" key="4">
    <source>
        <dbReference type="EMBL" id="EAV47519.1"/>
    </source>
</evidence>
<gene>
    <name evidence="4" type="ORF">MB2181_05560</name>
</gene>
<feature type="domain" description="Nitroreductase" evidence="3">
    <location>
        <begin position="15"/>
        <end position="160"/>
    </location>
</feature>
<organism evidence="4 5">
    <name type="scientific">Methylophilales bacterium HTCC2181</name>
    <dbReference type="NCBI Taxonomy" id="383631"/>
    <lineage>
        <taxon>Bacteria</taxon>
        <taxon>Pseudomonadati</taxon>
        <taxon>Pseudomonadota</taxon>
        <taxon>Betaproteobacteria</taxon>
        <taxon>Nitrosomonadales</taxon>
        <taxon>OM43 clade</taxon>
    </lineage>
</organism>
<comment type="similarity">
    <text evidence="1">Belongs to the nitroreductase family.</text>
</comment>
<proteinExistence type="inferred from homology"/>
<dbReference type="EMBL" id="AAUX01000001">
    <property type="protein sequence ID" value="EAV47519.1"/>
    <property type="molecule type" value="Genomic_DNA"/>
</dbReference>
<evidence type="ECO:0000313" key="5">
    <source>
        <dbReference type="Proteomes" id="UP000054262"/>
    </source>
</evidence>
<keyword evidence="5" id="KW-1185">Reference proteome</keyword>
<dbReference type="SUPFAM" id="SSF55469">
    <property type="entry name" value="FMN-dependent nitroreductase-like"/>
    <property type="match status" value="1"/>
</dbReference>
<evidence type="ECO:0000256" key="2">
    <source>
        <dbReference type="ARBA" id="ARBA00023002"/>
    </source>
</evidence>